<comment type="similarity">
    <text evidence="1">Belongs to the biotin--protein ligase family.</text>
</comment>
<feature type="compositionally biased region" description="Low complexity" evidence="3">
    <location>
        <begin position="290"/>
        <end position="311"/>
    </location>
</feature>
<dbReference type="Proteomes" id="UP000239899">
    <property type="component" value="Unassembled WGS sequence"/>
</dbReference>
<evidence type="ECO:0000259" key="4">
    <source>
        <dbReference type="PROSITE" id="PS51733"/>
    </source>
</evidence>
<keyword evidence="6" id="KW-1185">Reference proteome</keyword>
<keyword evidence="2" id="KW-0436">Ligase</keyword>
<evidence type="ECO:0000313" key="5">
    <source>
        <dbReference type="EMBL" id="PRW20579.1"/>
    </source>
</evidence>
<dbReference type="AlphaFoldDB" id="A0A2P6TD57"/>
<dbReference type="Pfam" id="PF03099">
    <property type="entry name" value="BPL_LplA_LipB"/>
    <property type="match status" value="1"/>
</dbReference>
<dbReference type="InterPro" id="IPR004143">
    <property type="entry name" value="BPL_LPL_catalytic"/>
</dbReference>
<sequence length="414" mass="43781">MLLARSFTRGGRALVRQHHRQHTVCMGSAAGPGAAPPIPPPPAVCVHAASPAELAAAQQQLQQGEALVALRGTSGQPDLHCTLLFPDGTAQLQQGAAGSSSACGTFRPDEFLQALETRVLGRVLLTADTTPSTQVLVQENVTCLPDGLVFVADRQLGGKGRGGNRWESPGGCLMFTAVKRLAIPGQRLPFVQYIVSLAVAQAVQAEAAARLAGKSIDVRIKWPNDLYAGPLKLGGILCHSSYRDQLFHIVIGVGLNLSNREPTTCVDALIEAVAAAAANGADAAGGAGAATGPQQQQQDGSSGQQQQRQQQHSLEPVGRERLLAGILSRLEPMLEQLAAEGFGPFEADYCRHWLHSDQQVLLEEGGRHIPVTIRGLSPNGYLLAVDGAGERYELHPDGNSLDFFKGLVRKKLPA</sequence>
<evidence type="ECO:0000313" key="6">
    <source>
        <dbReference type="Proteomes" id="UP000239899"/>
    </source>
</evidence>
<dbReference type="InterPro" id="IPR004408">
    <property type="entry name" value="Biotin_CoA_COase_ligase"/>
</dbReference>
<proteinExistence type="inferred from homology"/>
<dbReference type="EMBL" id="LHPG02000023">
    <property type="protein sequence ID" value="PRW20579.1"/>
    <property type="molecule type" value="Genomic_DNA"/>
</dbReference>
<dbReference type="Gene3D" id="3.30.930.10">
    <property type="entry name" value="Bira Bifunctional Protein, Domain 2"/>
    <property type="match status" value="1"/>
</dbReference>
<dbReference type="InterPro" id="IPR045864">
    <property type="entry name" value="aa-tRNA-synth_II/BPL/LPL"/>
</dbReference>
<dbReference type="PANTHER" id="PTHR12835:SF5">
    <property type="entry name" value="BIOTIN--PROTEIN LIGASE"/>
    <property type="match status" value="1"/>
</dbReference>
<dbReference type="CDD" id="cd16442">
    <property type="entry name" value="BPL"/>
    <property type="match status" value="1"/>
</dbReference>
<evidence type="ECO:0000256" key="3">
    <source>
        <dbReference type="SAM" id="MobiDB-lite"/>
    </source>
</evidence>
<dbReference type="SUPFAM" id="SSF55681">
    <property type="entry name" value="Class II aaRS and biotin synthetases"/>
    <property type="match status" value="1"/>
</dbReference>
<reference evidence="5 6" key="1">
    <citation type="journal article" date="2018" name="Plant J.">
        <title>Genome sequences of Chlorella sorokiniana UTEX 1602 and Micractinium conductrix SAG 241.80: implications to maltose excretion by a green alga.</title>
        <authorList>
            <person name="Arriola M.B."/>
            <person name="Velmurugan N."/>
            <person name="Zhang Y."/>
            <person name="Plunkett M.H."/>
            <person name="Hondzo H."/>
            <person name="Barney B.M."/>
        </authorList>
    </citation>
    <scope>NUCLEOTIDE SEQUENCE [LARGE SCALE GENOMIC DNA]</scope>
    <source>
        <strain evidence="6">UTEX 1602</strain>
    </source>
</reference>
<protein>
    <submittedName>
        <fullName evidence="5">Biotin--ligase 2-like</fullName>
    </submittedName>
</protein>
<dbReference type="NCBIfam" id="TIGR00121">
    <property type="entry name" value="birA_ligase"/>
    <property type="match status" value="1"/>
</dbReference>
<name>A0A2P6TD57_CHLSO</name>
<accession>A0A2P6TD57</accession>
<dbReference type="GO" id="GO:0004077">
    <property type="term" value="F:biotin--[biotin carboxyl-carrier protein] ligase activity"/>
    <property type="evidence" value="ECO:0007669"/>
    <property type="project" value="InterPro"/>
</dbReference>
<comment type="caution">
    <text evidence="5">The sequence shown here is derived from an EMBL/GenBank/DDBJ whole genome shotgun (WGS) entry which is preliminary data.</text>
</comment>
<dbReference type="PANTHER" id="PTHR12835">
    <property type="entry name" value="BIOTIN PROTEIN LIGASE"/>
    <property type="match status" value="1"/>
</dbReference>
<feature type="domain" description="BPL/LPL catalytic" evidence="4">
    <location>
        <begin position="109"/>
        <end position="316"/>
    </location>
</feature>
<dbReference type="OrthoDB" id="10250105at2759"/>
<dbReference type="STRING" id="3076.A0A2P6TD57"/>
<organism evidence="5 6">
    <name type="scientific">Chlorella sorokiniana</name>
    <name type="common">Freshwater green alga</name>
    <dbReference type="NCBI Taxonomy" id="3076"/>
    <lineage>
        <taxon>Eukaryota</taxon>
        <taxon>Viridiplantae</taxon>
        <taxon>Chlorophyta</taxon>
        <taxon>core chlorophytes</taxon>
        <taxon>Trebouxiophyceae</taxon>
        <taxon>Chlorellales</taxon>
        <taxon>Chlorellaceae</taxon>
        <taxon>Chlorella clade</taxon>
        <taxon>Chlorella</taxon>
    </lineage>
</organism>
<gene>
    <name evidence="5" type="ORF">C2E21_8947</name>
</gene>
<dbReference type="GO" id="GO:0005737">
    <property type="term" value="C:cytoplasm"/>
    <property type="evidence" value="ECO:0007669"/>
    <property type="project" value="TreeGrafter"/>
</dbReference>
<feature type="region of interest" description="Disordered" evidence="3">
    <location>
        <begin position="284"/>
        <end position="315"/>
    </location>
</feature>
<evidence type="ECO:0000256" key="2">
    <source>
        <dbReference type="ARBA" id="ARBA00022598"/>
    </source>
</evidence>
<dbReference type="PROSITE" id="PS51733">
    <property type="entry name" value="BPL_LPL_CATALYTIC"/>
    <property type="match status" value="1"/>
</dbReference>
<evidence type="ECO:0000256" key="1">
    <source>
        <dbReference type="ARBA" id="ARBA00009934"/>
    </source>
</evidence>